<evidence type="ECO:0000313" key="12">
    <source>
        <dbReference type="EMBL" id="RKP26991.1"/>
    </source>
</evidence>
<dbReference type="UniPathway" id="UPA00028">
    <property type="reaction ID" value="UER00005"/>
</dbReference>
<comment type="catalytic activity">
    <reaction evidence="11">
        <text>(R)-pantoate + beta-alanine + ATP = (R)-pantothenate + AMP + diphosphate + H(+)</text>
        <dbReference type="Rhea" id="RHEA:10912"/>
        <dbReference type="ChEBI" id="CHEBI:15378"/>
        <dbReference type="ChEBI" id="CHEBI:15980"/>
        <dbReference type="ChEBI" id="CHEBI:29032"/>
        <dbReference type="ChEBI" id="CHEBI:30616"/>
        <dbReference type="ChEBI" id="CHEBI:33019"/>
        <dbReference type="ChEBI" id="CHEBI:57966"/>
        <dbReference type="ChEBI" id="CHEBI:456215"/>
        <dbReference type="EC" id="6.3.2.1"/>
    </reaction>
</comment>
<evidence type="ECO:0000256" key="4">
    <source>
        <dbReference type="ARBA" id="ARBA00015647"/>
    </source>
</evidence>
<keyword evidence="13" id="KW-1185">Reference proteome</keyword>
<dbReference type="InterPro" id="IPR014729">
    <property type="entry name" value="Rossmann-like_a/b/a_fold"/>
</dbReference>
<dbReference type="Gene3D" id="3.40.50.620">
    <property type="entry name" value="HUPs"/>
    <property type="match status" value="1"/>
</dbReference>
<comment type="similarity">
    <text evidence="2">Belongs to the pantothenate synthetase family.</text>
</comment>
<dbReference type="PANTHER" id="PTHR21299">
    <property type="entry name" value="CYTIDYLATE KINASE/PANTOATE-BETA-ALANINE LIGASE"/>
    <property type="match status" value="1"/>
</dbReference>
<organism evidence="12 13">
    <name type="scientific">Syncephalis pseudoplumigaleata</name>
    <dbReference type="NCBI Taxonomy" id="1712513"/>
    <lineage>
        <taxon>Eukaryota</taxon>
        <taxon>Fungi</taxon>
        <taxon>Fungi incertae sedis</taxon>
        <taxon>Zoopagomycota</taxon>
        <taxon>Zoopagomycotina</taxon>
        <taxon>Zoopagomycetes</taxon>
        <taxon>Zoopagales</taxon>
        <taxon>Piptocephalidaceae</taxon>
        <taxon>Syncephalis</taxon>
    </lineage>
</organism>
<dbReference type="FunFam" id="3.40.50.620:FF:000013">
    <property type="entry name" value="Pantothenate synthetase"/>
    <property type="match status" value="1"/>
</dbReference>
<gene>
    <name evidence="12" type="ORF">SYNPS1DRAFT_32581</name>
</gene>
<accession>A0A4P9Z5B7</accession>
<sequence length="305" mass="33526">MSRALNAPLVIQSVEQLRQWRHAVRMEGRSVGLVPTMGALHEGHLNLVRAARTACDIVVMSIYVNPTQFAPHEDLDTYPRTLPQDIALLSGPHGSRPLADVVFTPRTSDIYPDGITTDRSQQRGAFVEVLGVSHQMEGGTRPHFFRGVATIVTKLLNLVQPDVAFFGQKDAQQCVVVRSLIRSLCLPVQMVVVPTTREADGLAMSSRNRYLSAEEREAACVFYAGLRAAQTAFMAGERQRDKLLHLVQTEIEKAAPLVQLEYLSLAHPRTLDELDAVGESGAILSGAVKLPSTRLIDNLLLDCEL</sequence>
<dbReference type="InterPro" id="IPR003721">
    <property type="entry name" value="Pantoate_ligase"/>
</dbReference>
<dbReference type="EC" id="6.3.2.1" evidence="3"/>
<dbReference type="GO" id="GO:0015940">
    <property type="term" value="P:pantothenate biosynthetic process"/>
    <property type="evidence" value="ECO:0007669"/>
    <property type="project" value="UniProtKB-UniPathway"/>
</dbReference>
<dbReference type="PANTHER" id="PTHR21299:SF1">
    <property type="entry name" value="PANTOATE--BETA-ALANINE LIGASE"/>
    <property type="match status" value="1"/>
</dbReference>
<keyword evidence="5 12" id="KW-0436">Ligase</keyword>
<dbReference type="HAMAP" id="MF_00158">
    <property type="entry name" value="PanC"/>
    <property type="match status" value="1"/>
</dbReference>
<evidence type="ECO:0000313" key="13">
    <source>
        <dbReference type="Proteomes" id="UP000278143"/>
    </source>
</evidence>
<dbReference type="GO" id="GO:0005524">
    <property type="term" value="F:ATP binding"/>
    <property type="evidence" value="ECO:0007669"/>
    <property type="project" value="UniProtKB-KW"/>
</dbReference>
<keyword evidence="8" id="KW-0067">ATP-binding</keyword>
<keyword evidence="6" id="KW-0566">Pantothenate biosynthesis</keyword>
<name>A0A4P9Z5B7_9FUNG</name>
<dbReference type="Gene3D" id="3.30.1300.10">
    <property type="entry name" value="Pantoate-beta-alanine ligase, C-terminal domain"/>
    <property type="match status" value="1"/>
</dbReference>
<dbReference type="Pfam" id="PF02569">
    <property type="entry name" value="Pantoate_ligase"/>
    <property type="match status" value="1"/>
</dbReference>
<dbReference type="CDD" id="cd00560">
    <property type="entry name" value="PanC"/>
    <property type="match status" value="1"/>
</dbReference>
<comment type="pathway">
    <text evidence="1">Cofactor biosynthesis; (R)-pantothenate biosynthesis; (R)-pantothenate from (R)-pantoate and beta-alanine: step 1/1.</text>
</comment>
<dbReference type="Proteomes" id="UP000278143">
    <property type="component" value="Unassembled WGS sequence"/>
</dbReference>
<evidence type="ECO:0000256" key="7">
    <source>
        <dbReference type="ARBA" id="ARBA00022741"/>
    </source>
</evidence>
<protein>
    <recommendedName>
        <fullName evidence="4">Pantoate--beta-alanine ligase</fullName>
        <ecNumber evidence="3">6.3.2.1</ecNumber>
    </recommendedName>
    <alternativeName>
        <fullName evidence="10">Pantoate-activating enzyme</fullName>
    </alternativeName>
    <alternativeName>
        <fullName evidence="9">Pantothenate synthetase</fullName>
    </alternativeName>
</protein>
<evidence type="ECO:0000256" key="8">
    <source>
        <dbReference type="ARBA" id="ARBA00022840"/>
    </source>
</evidence>
<reference evidence="13" key="1">
    <citation type="journal article" date="2018" name="Nat. Microbiol.">
        <title>Leveraging single-cell genomics to expand the fungal tree of life.</title>
        <authorList>
            <person name="Ahrendt S.R."/>
            <person name="Quandt C.A."/>
            <person name="Ciobanu D."/>
            <person name="Clum A."/>
            <person name="Salamov A."/>
            <person name="Andreopoulos B."/>
            <person name="Cheng J.F."/>
            <person name="Woyke T."/>
            <person name="Pelin A."/>
            <person name="Henrissat B."/>
            <person name="Reynolds N.K."/>
            <person name="Benny G.L."/>
            <person name="Smith M.E."/>
            <person name="James T.Y."/>
            <person name="Grigoriev I.V."/>
        </authorList>
    </citation>
    <scope>NUCLEOTIDE SEQUENCE [LARGE SCALE GENOMIC DNA]</scope>
    <source>
        <strain evidence="13">Benny S71-1</strain>
    </source>
</reference>
<evidence type="ECO:0000256" key="1">
    <source>
        <dbReference type="ARBA" id="ARBA00004990"/>
    </source>
</evidence>
<evidence type="ECO:0000256" key="10">
    <source>
        <dbReference type="ARBA" id="ARBA00032806"/>
    </source>
</evidence>
<evidence type="ECO:0000256" key="5">
    <source>
        <dbReference type="ARBA" id="ARBA00022598"/>
    </source>
</evidence>
<evidence type="ECO:0000256" key="9">
    <source>
        <dbReference type="ARBA" id="ARBA00029902"/>
    </source>
</evidence>
<dbReference type="GO" id="GO:0004592">
    <property type="term" value="F:pantoate-beta-alanine ligase activity"/>
    <property type="evidence" value="ECO:0007669"/>
    <property type="project" value="UniProtKB-EC"/>
</dbReference>
<dbReference type="EMBL" id="KZ989292">
    <property type="protein sequence ID" value="RKP26991.1"/>
    <property type="molecule type" value="Genomic_DNA"/>
</dbReference>
<proteinExistence type="inferred from homology"/>
<dbReference type="InterPro" id="IPR042176">
    <property type="entry name" value="Pantoate_ligase_C"/>
</dbReference>
<keyword evidence="7" id="KW-0547">Nucleotide-binding</keyword>
<evidence type="ECO:0000256" key="11">
    <source>
        <dbReference type="ARBA" id="ARBA00048258"/>
    </source>
</evidence>
<dbReference type="AlphaFoldDB" id="A0A4P9Z5B7"/>
<evidence type="ECO:0000256" key="6">
    <source>
        <dbReference type="ARBA" id="ARBA00022655"/>
    </source>
</evidence>
<evidence type="ECO:0000256" key="2">
    <source>
        <dbReference type="ARBA" id="ARBA00009256"/>
    </source>
</evidence>
<dbReference type="NCBIfam" id="TIGR00018">
    <property type="entry name" value="panC"/>
    <property type="match status" value="1"/>
</dbReference>
<dbReference type="SUPFAM" id="SSF52374">
    <property type="entry name" value="Nucleotidylyl transferase"/>
    <property type="match status" value="1"/>
</dbReference>
<evidence type="ECO:0000256" key="3">
    <source>
        <dbReference type="ARBA" id="ARBA00012219"/>
    </source>
</evidence>
<dbReference type="OrthoDB" id="2020436at2759"/>